<reference evidence="3 4" key="1">
    <citation type="submission" date="2024-09" db="EMBL/GenBank/DDBJ databases">
        <title>Floridaenema gen nov. (Aerosakkonemataceae, Aerosakkonematales ord. nov., Cyanobacteria) from benthic tropical and subtropical fresh waters, with the description of four new species.</title>
        <authorList>
            <person name="Moretto J.A."/>
            <person name="Berthold D.E."/>
            <person name="Lefler F.W."/>
            <person name="Huang I.-S."/>
            <person name="Laughinghouse H. IV."/>
        </authorList>
    </citation>
    <scope>NUCLEOTIDE SEQUENCE [LARGE SCALE GENOMIC DNA]</scope>
    <source>
        <strain evidence="3 4">BLCC-F46</strain>
    </source>
</reference>
<evidence type="ECO:0000256" key="2">
    <source>
        <dbReference type="SAM" id="Phobius"/>
    </source>
</evidence>
<feature type="compositionally biased region" description="Basic residues" evidence="1">
    <location>
        <begin position="284"/>
        <end position="293"/>
    </location>
</feature>
<feature type="compositionally biased region" description="Low complexity" evidence="1">
    <location>
        <begin position="311"/>
        <end position="325"/>
    </location>
</feature>
<evidence type="ECO:0000256" key="1">
    <source>
        <dbReference type="SAM" id="MobiDB-lite"/>
    </source>
</evidence>
<feature type="region of interest" description="Disordered" evidence="1">
    <location>
        <begin position="48"/>
        <end position="77"/>
    </location>
</feature>
<organism evidence="3 4">
    <name type="scientific">Floridaenema aerugineum BLCC-F46</name>
    <dbReference type="NCBI Taxonomy" id="3153654"/>
    <lineage>
        <taxon>Bacteria</taxon>
        <taxon>Bacillati</taxon>
        <taxon>Cyanobacteriota</taxon>
        <taxon>Cyanophyceae</taxon>
        <taxon>Oscillatoriophycideae</taxon>
        <taxon>Aerosakkonematales</taxon>
        <taxon>Aerosakkonemataceae</taxon>
        <taxon>Floridanema</taxon>
        <taxon>Floridanema aerugineum</taxon>
    </lineage>
</organism>
<feature type="transmembrane region" description="Helical" evidence="2">
    <location>
        <begin position="12"/>
        <end position="32"/>
    </location>
</feature>
<feature type="region of interest" description="Disordered" evidence="1">
    <location>
        <begin position="224"/>
        <end position="328"/>
    </location>
</feature>
<keyword evidence="2" id="KW-0812">Transmembrane</keyword>
<feature type="compositionally biased region" description="Polar residues" evidence="1">
    <location>
        <begin position="67"/>
        <end position="77"/>
    </location>
</feature>
<sequence>MINSKNYRLFNLLFLPLVGLNLASIAIFNLVVDPYGVIKNLTETEENQFNFAGDSPPPATKPDQPKVENTNQPKPTTLEQRNRYRAERFKINLATLSITKIQPKAVFLGTSTALKLSTEHPALKVQPVYNLALPGAKMRDIKSYFDDTLANHPDLQEVVLSLDFFAFGGQKKLVKPTPETQPEKPQEVTVVRTNKYSVTIPELVKINFSLDTFAASLRKITATDLPLSPPGEQPKTEGKKKSQVLAARIDRKSSDSLKSKNRKKVTKNRKESAKKTNQKPTTKSPKKPTKKPAQKVEKQVKKPVSRAQLVKPPTNKQKPKTPVAKPKVKPAKVEATLYKDSDRYSNFKRVMRMYLTEKTLYKDYNLSEEELAAFKAIVDTCKKRNIKLKVFIAPVHAAQLELINRAGIWSEFEDWKRQIVKITPVWDFASYSDLTTEAIGDNMNHFVDSVHYRDELANLIMNRIYNYKLEEVPANFGKMISPKNIEPHLKLVREQRLNWKDNNLPIVQFVMELQKETNLVK</sequence>
<evidence type="ECO:0000313" key="3">
    <source>
        <dbReference type="EMBL" id="MFB2881408.1"/>
    </source>
</evidence>
<dbReference type="Proteomes" id="UP001576774">
    <property type="component" value="Unassembled WGS sequence"/>
</dbReference>
<evidence type="ECO:0000313" key="4">
    <source>
        <dbReference type="Proteomes" id="UP001576774"/>
    </source>
</evidence>
<gene>
    <name evidence="3" type="ORF">ACE1CC_31535</name>
</gene>
<keyword evidence="4" id="KW-1185">Reference proteome</keyword>
<keyword evidence="2" id="KW-0472">Membrane</keyword>
<name>A0ABV4XF39_9CYAN</name>
<proteinExistence type="predicted"/>
<dbReference type="RefSeq" id="WP_413274392.1">
    <property type="nucleotide sequence ID" value="NZ_JBHFNQ010000223.1"/>
</dbReference>
<protein>
    <submittedName>
        <fullName evidence="3">Uncharacterized protein</fullName>
    </submittedName>
</protein>
<feature type="compositionally biased region" description="Basic and acidic residues" evidence="1">
    <location>
        <begin position="248"/>
        <end position="258"/>
    </location>
</feature>
<comment type="caution">
    <text evidence="3">The sequence shown here is derived from an EMBL/GenBank/DDBJ whole genome shotgun (WGS) entry which is preliminary data.</text>
</comment>
<accession>A0ABV4XF39</accession>
<keyword evidence="2" id="KW-1133">Transmembrane helix</keyword>
<dbReference type="EMBL" id="JBHFNQ010000223">
    <property type="protein sequence ID" value="MFB2881408.1"/>
    <property type="molecule type" value="Genomic_DNA"/>
</dbReference>